<name>A0A6A3M2M2_9STRA</name>
<evidence type="ECO:0000313" key="4">
    <source>
        <dbReference type="EMBL" id="KAE9229799.1"/>
    </source>
</evidence>
<protein>
    <recommendedName>
        <fullName evidence="15">Myb-like domain-containing protein</fullName>
    </recommendedName>
</protein>
<dbReference type="EMBL" id="QXGD01000108">
    <property type="protein sequence ID" value="KAE9252644.1"/>
    <property type="molecule type" value="Genomic_DNA"/>
</dbReference>
<evidence type="ECO:0000313" key="9">
    <source>
        <dbReference type="Proteomes" id="UP000433483"/>
    </source>
</evidence>
<dbReference type="EMBL" id="QXGE01000093">
    <property type="protein sequence ID" value="KAE9325194.1"/>
    <property type="molecule type" value="Genomic_DNA"/>
</dbReference>
<gene>
    <name evidence="7" type="ORF">PF001_g3063</name>
    <name evidence="6" type="ORF">PF002_g3717</name>
    <name evidence="5" type="ORF">PF004_g2579</name>
    <name evidence="4" type="ORF">PF005_g3732</name>
    <name evidence="1" type="ORF">PF009_g3228</name>
    <name evidence="3" type="ORF">PF010_g2905</name>
    <name evidence="2" type="ORF">PF011_g2844</name>
</gene>
<dbReference type="Proteomes" id="UP000488956">
    <property type="component" value="Unassembled WGS sequence"/>
</dbReference>
<evidence type="ECO:0000313" key="5">
    <source>
        <dbReference type="EMBL" id="KAE9251248.1"/>
    </source>
</evidence>
<keyword evidence="9" id="KW-1185">Reference proteome</keyword>
<dbReference type="Proteomes" id="UP000433483">
    <property type="component" value="Unassembled WGS sequence"/>
</dbReference>
<sequence length="188" mass="21923">MVDGKRKNFTDADDALLLKQIIADEPYTGGYGKVMERWQEVADTLNASDEFSRDNLTAKTAQNRFNLLLATTKRRLVDEHRHTQANAKEETRTKALADEKAGVVVRELAIQRLNRRNPSGDEDTLKSSQSPNKFAKLAEVLREHKEKELELRREQWEQERHDRLAAEAQRREDQQRLMQVLTWLVEKK</sequence>
<organism evidence="2 12">
    <name type="scientific">Phytophthora fragariae</name>
    <dbReference type="NCBI Taxonomy" id="53985"/>
    <lineage>
        <taxon>Eukaryota</taxon>
        <taxon>Sar</taxon>
        <taxon>Stramenopiles</taxon>
        <taxon>Oomycota</taxon>
        <taxon>Peronosporomycetes</taxon>
        <taxon>Peronosporales</taxon>
        <taxon>Peronosporaceae</taxon>
        <taxon>Phytophthora</taxon>
    </lineage>
</organism>
<accession>A0A6A3M2M2</accession>
<dbReference type="EMBL" id="QXFX01000084">
    <property type="protein sequence ID" value="KAE9133198.1"/>
    <property type="molecule type" value="Genomic_DNA"/>
</dbReference>
<evidence type="ECO:0000313" key="11">
    <source>
        <dbReference type="Proteomes" id="UP000440367"/>
    </source>
</evidence>
<evidence type="ECO:0000313" key="8">
    <source>
        <dbReference type="Proteomes" id="UP000429523"/>
    </source>
</evidence>
<evidence type="ECO:0000313" key="2">
    <source>
        <dbReference type="EMBL" id="KAE9025866.1"/>
    </source>
</evidence>
<dbReference type="EMBL" id="QXGB01000113">
    <property type="protein sequence ID" value="KAE9229799.1"/>
    <property type="molecule type" value="Genomic_DNA"/>
</dbReference>
<evidence type="ECO:0000313" key="12">
    <source>
        <dbReference type="Proteomes" id="UP000460718"/>
    </source>
</evidence>
<evidence type="ECO:0008006" key="15">
    <source>
        <dbReference type="Google" id="ProtNLM"/>
    </source>
</evidence>
<evidence type="ECO:0000313" key="1">
    <source>
        <dbReference type="EMBL" id="KAE8947170.1"/>
    </source>
</evidence>
<comment type="caution">
    <text evidence="2">The sequence shown here is derived from an EMBL/GenBank/DDBJ whole genome shotgun (WGS) entry which is preliminary data.</text>
</comment>
<dbReference type="EMBL" id="QXFW01000088">
    <property type="protein sequence ID" value="KAE9025866.1"/>
    <property type="molecule type" value="Genomic_DNA"/>
</dbReference>
<dbReference type="PANTHER" id="PTHR37558">
    <property type="entry name" value="HTH CENPB-TYPE DOMAIN-CONTAINING PROTEIN"/>
    <property type="match status" value="1"/>
</dbReference>
<evidence type="ECO:0000313" key="3">
    <source>
        <dbReference type="EMBL" id="KAE9133198.1"/>
    </source>
</evidence>
<evidence type="ECO:0000313" key="14">
    <source>
        <dbReference type="Proteomes" id="UP000488956"/>
    </source>
</evidence>
<dbReference type="Proteomes" id="UP000437068">
    <property type="component" value="Unassembled WGS sequence"/>
</dbReference>
<dbReference type="AlphaFoldDB" id="A0A6A3M2M2"/>
<dbReference type="EMBL" id="QXGF01000089">
    <property type="protein sequence ID" value="KAE8947170.1"/>
    <property type="molecule type" value="Genomic_DNA"/>
</dbReference>
<proteinExistence type="predicted"/>
<dbReference type="PANTHER" id="PTHR37558:SF1">
    <property type="entry name" value="HTH CENPB-TYPE DOMAIN-CONTAINING PROTEIN"/>
    <property type="match status" value="1"/>
</dbReference>
<evidence type="ECO:0000313" key="10">
    <source>
        <dbReference type="Proteomes" id="UP000437068"/>
    </source>
</evidence>
<reference evidence="12 13" key="1">
    <citation type="submission" date="2018-09" db="EMBL/GenBank/DDBJ databases">
        <title>Genomic investigation of the strawberry pathogen Phytophthora fragariae indicates pathogenicity is determined by transcriptional variation in three key races.</title>
        <authorList>
            <person name="Adams T.M."/>
            <person name="Armitage A.D."/>
            <person name="Sobczyk M.K."/>
            <person name="Bates H.J."/>
            <person name="Dunwell J.M."/>
            <person name="Nellist C.F."/>
            <person name="Harrison R.J."/>
        </authorList>
    </citation>
    <scope>NUCLEOTIDE SEQUENCE [LARGE SCALE GENOMIC DNA]</scope>
    <source>
        <strain evidence="7 10">A4</strain>
        <strain evidence="6 11">BC-1</strain>
        <strain evidence="5 13">BC-23</strain>
        <strain evidence="4 9">NOV-27</strain>
        <strain evidence="1 8">NOV-9</strain>
        <strain evidence="3 14">ONT-3</strain>
        <strain evidence="2 12">SCRP245</strain>
    </source>
</reference>
<evidence type="ECO:0000313" key="7">
    <source>
        <dbReference type="EMBL" id="KAE9325194.1"/>
    </source>
</evidence>
<evidence type="ECO:0000313" key="13">
    <source>
        <dbReference type="Proteomes" id="UP000476176"/>
    </source>
</evidence>
<dbReference type="Proteomes" id="UP000476176">
    <property type="component" value="Unassembled WGS sequence"/>
</dbReference>
<dbReference type="EMBL" id="QXGC01000074">
    <property type="protein sequence ID" value="KAE9251248.1"/>
    <property type="molecule type" value="Genomic_DNA"/>
</dbReference>
<dbReference type="Proteomes" id="UP000460718">
    <property type="component" value="Unassembled WGS sequence"/>
</dbReference>
<evidence type="ECO:0000313" key="6">
    <source>
        <dbReference type="EMBL" id="KAE9252644.1"/>
    </source>
</evidence>
<dbReference type="Proteomes" id="UP000440367">
    <property type="component" value="Unassembled WGS sequence"/>
</dbReference>
<dbReference type="Proteomes" id="UP000429523">
    <property type="component" value="Unassembled WGS sequence"/>
</dbReference>
<dbReference type="OrthoDB" id="117095at2759"/>